<dbReference type="PROSITE" id="PS50928">
    <property type="entry name" value="ABC_TM1"/>
    <property type="match status" value="1"/>
</dbReference>
<keyword evidence="3" id="KW-1003">Cell membrane</keyword>
<organism evidence="10 11">
    <name type="scientific">Ferrimonas balearica (strain DSM 9799 / CCM 4581 / KCTC 23876 / PAT)</name>
    <dbReference type="NCBI Taxonomy" id="550540"/>
    <lineage>
        <taxon>Bacteria</taxon>
        <taxon>Pseudomonadati</taxon>
        <taxon>Pseudomonadota</taxon>
        <taxon>Gammaproteobacteria</taxon>
        <taxon>Alteromonadales</taxon>
        <taxon>Ferrimonadaceae</taxon>
        <taxon>Ferrimonas</taxon>
    </lineage>
</organism>
<feature type="transmembrane region" description="Helical" evidence="8">
    <location>
        <begin position="132"/>
        <end position="157"/>
    </location>
</feature>
<feature type="transmembrane region" description="Helical" evidence="8">
    <location>
        <begin position="204"/>
        <end position="223"/>
    </location>
</feature>
<evidence type="ECO:0000256" key="2">
    <source>
        <dbReference type="ARBA" id="ARBA00022448"/>
    </source>
</evidence>
<evidence type="ECO:0000256" key="1">
    <source>
        <dbReference type="ARBA" id="ARBA00004651"/>
    </source>
</evidence>
<dbReference type="RefSeq" id="WP_013346097.1">
    <property type="nucleotide sequence ID" value="NC_014541.1"/>
</dbReference>
<dbReference type="Pfam" id="PF00528">
    <property type="entry name" value="BPD_transp_1"/>
    <property type="match status" value="1"/>
</dbReference>
<comment type="subcellular location">
    <subcellularLocation>
        <location evidence="1 8">Cell membrane</location>
        <topology evidence="1 8">Multi-pass membrane protein</topology>
    </subcellularLocation>
</comment>
<dbReference type="CDD" id="cd06261">
    <property type="entry name" value="TM_PBP2"/>
    <property type="match status" value="1"/>
</dbReference>
<proteinExistence type="inferred from homology"/>
<sequence length="340" mass="37298">MYTYLLRRLNLLVLTTLVLLGLLYAATLAMPGDPISNLSGIQEPTLAEEAEVIHRYRLDQSTLSGYLAYVQHRLAGDLGYSLSTGEPVMEQVRTYLPASLELAAVAMMMALLVGIPFGILAASRRGLLAKILWALTLLGFSLPVFWLGLLLMLTFGIQLDWLPPSGRFNLLYDVPDRSGFVLLDIMMSDAPWRWAALRDAVNHLILPAAVLATLPTTIIVRTIRIAMLAEMDKNYIRALTARGVHRARLVLFHALPNAMAPLFRTLSLQIGSLASSAIIVEVIFSWPGLGGWVLSALHQGDFTALQGGILVISLFIIVLGIVMEILQALLNPISRKEIHG</sequence>
<feature type="domain" description="ABC transmembrane type-1" evidence="9">
    <location>
        <begin position="96"/>
        <end position="327"/>
    </location>
</feature>
<dbReference type="OrthoDB" id="9805855at2"/>
<dbReference type="PANTHER" id="PTHR43163">
    <property type="entry name" value="DIPEPTIDE TRANSPORT SYSTEM PERMEASE PROTEIN DPPB-RELATED"/>
    <property type="match status" value="1"/>
</dbReference>
<dbReference type="AlphaFoldDB" id="E1SQ19"/>
<dbReference type="GO" id="GO:0071916">
    <property type="term" value="F:dipeptide transmembrane transporter activity"/>
    <property type="evidence" value="ECO:0007669"/>
    <property type="project" value="TreeGrafter"/>
</dbReference>
<keyword evidence="5 8" id="KW-1133">Transmembrane helix</keyword>
<dbReference type="PANTHER" id="PTHR43163:SF6">
    <property type="entry name" value="DIPEPTIDE TRANSPORT SYSTEM PERMEASE PROTEIN DPPB-RELATED"/>
    <property type="match status" value="1"/>
</dbReference>
<name>E1SQ19_FERBD</name>
<evidence type="ECO:0000256" key="4">
    <source>
        <dbReference type="ARBA" id="ARBA00022692"/>
    </source>
</evidence>
<evidence type="ECO:0000313" key="11">
    <source>
        <dbReference type="Proteomes" id="UP000006683"/>
    </source>
</evidence>
<evidence type="ECO:0000256" key="3">
    <source>
        <dbReference type="ARBA" id="ARBA00022475"/>
    </source>
</evidence>
<dbReference type="eggNOG" id="COG4168">
    <property type="taxonomic scope" value="Bacteria"/>
</dbReference>
<evidence type="ECO:0000259" key="9">
    <source>
        <dbReference type="PROSITE" id="PS50928"/>
    </source>
</evidence>
<protein>
    <submittedName>
        <fullName evidence="10">Binding-protein-dependent transport systems inner membrane component</fullName>
    </submittedName>
</protein>
<dbReference type="EMBL" id="CP002209">
    <property type="protein sequence ID" value="ADN76791.1"/>
    <property type="molecule type" value="Genomic_DNA"/>
</dbReference>
<feature type="transmembrane region" description="Helical" evidence="8">
    <location>
        <begin position="102"/>
        <end position="120"/>
    </location>
</feature>
<dbReference type="InterPro" id="IPR000515">
    <property type="entry name" value="MetI-like"/>
</dbReference>
<keyword evidence="2 8" id="KW-0813">Transport</keyword>
<dbReference type="GO" id="GO:0005886">
    <property type="term" value="C:plasma membrane"/>
    <property type="evidence" value="ECO:0007669"/>
    <property type="project" value="UniProtKB-SubCell"/>
</dbReference>
<dbReference type="KEGG" id="fbl:Fbal_2589"/>
<keyword evidence="11" id="KW-1185">Reference proteome</keyword>
<dbReference type="InterPro" id="IPR035906">
    <property type="entry name" value="MetI-like_sf"/>
</dbReference>
<dbReference type="HOGENOM" id="CLU_036879_0_3_6"/>
<feature type="transmembrane region" description="Helical" evidence="8">
    <location>
        <begin position="266"/>
        <end position="289"/>
    </location>
</feature>
<evidence type="ECO:0000313" key="10">
    <source>
        <dbReference type="EMBL" id="ADN76791.1"/>
    </source>
</evidence>
<gene>
    <name evidence="10" type="ordered locus">Fbal_2589</name>
</gene>
<feature type="transmembrane region" description="Helical" evidence="8">
    <location>
        <begin position="309"/>
        <end position="330"/>
    </location>
</feature>
<evidence type="ECO:0000256" key="5">
    <source>
        <dbReference type="ARBA" id="ARBA00022989"/>
    </source>
</evidence>
<dbReference type="SUPFAM" id="SSF161098">
    <property type="entry name" value="MetI-like"/>
    <property type="match status" value="1"/>
</dbReference>
<evidence type="ECO:0000256" key="8">
    <source>
        <dbReference type="RuleBase" id="RU363032"/>
    </source>
</evidence>
<keyword evidence="6 8" id="KW-0472">Membrane</keyword>
<dbReference type="Proteomes" id="UP000006683">
    <property type="component" value="Chromosome"/>
</dbReference>
<evidence type="ECO:0000256" key="6">
    <source>
        <dbReference type="ARBA" id="ARBA00023136"/>
    </source>
</evidence>
<evidence type="ECO:0000256" key="7">
    <source>
        <dbReference type="ARBA" id="ARBA00024202"/>
    </source>
</evidence>
<dbReference type="STRING" id="550540.Fbal_2589"/>
<dbReference type="GeneID" id="67182817"/>
<dbReference type="Gene3D" id="1.10.3720.10">
    <property type="entry name" value="MetI-like"/>
    <property type="match status" value="1"/>
</dbReference>
<keyword evidence="4 8" id="KW-0812">Transmembrane</keyword>
<reference evidence="10 11" key="1">
    <citation type="journal article" date="2010" name="Stand. Genomic Sci.">
        <title>Complete genome sequence of Ferrimonas balearica type strain (PAT).</title>
        <authorList>
            <person name="Nolan M."/>
            <person name="Sikorski J."/>
            <person name="Davenport K."/>
            <person name="Lucas S."/>
            <person name="Glavina Del Rio T."/>
            <person name="Tice H."/>
            <person name="Cheng J."/>
            <person name="Goodwin L."/>
            <person name="Pitluck S."/>
            <person name="Liolios K."/>
            <person name="Ivanova N."/>
            <person name="Mavromatis K."/>
            <person name="Ovchinnikova G."/>
            <person name="Pati A."/>
            <person name="Chen A."/>
            <person name="Palaniappan K."/>
            <person name="Land M."/>
            <person name="Hauser L."/>
            <person name="Chang Y."/>
            <person name="Jeffries C."/>
            <person name="Tapia R."/>
            <person name="Brettin T."/>
            <person name="Detter J."/>
            <person name="Han C."/>
            <person name="Yasawong M."/>
            <person name="Rohde M."/>
            <person name="Tindall B."/>
            <person name="Goker M."/>
            <person name="Woyke T."/>
            <person name="Bristow J."/>
            <person name="Eisen J."/>
            <person name="Markowitz V."/>
            <person name="Hugenholtz P."/>
            <person name="Kyrpides N."/>
            <person name="Klenk H."/>
            <person name="Lapidus A."/>
        </authorList>
    </citation>
    <scope>NUCLEOTIDE SEQUENCE [LARGE SCALE GENOMIC DNA]</scope>
    <source>
        <strain evidence="11">DSM 9799 / CCM 4581 / KCTC 23876 / PAT</strain>
    </source>
</reference>
<comment type="similarity">
    <text evidence="7">Belongs to the binding-protein-dependent transport system permease family. OppBC subfamily.</text>
</comment>
<accession>E1SQ19</accession>